<feature type="domain" description="ABC transporter" evidence="10">
    <location>
        <begin position="356"/>
        <end position="591"/>
    </location>
</feature>
<dbReference type="EMBL" id="CAEZSR010000112">
    <property type="protein sequence ID" value="CAB4574284.1"/>
    <property type="molecule type" value="Genomic_DNA"/>
</dbReference>
<dbReference type="SMART" id="SM00382">
    <property type="entry name" value="AAA"/>
    <property type="match status" value="1"/>
</dbReference>
<name>A0A6J6EGC2_9ZZZZ</name>
<dbReference type="SUPFAM" id="SSF52540">
    <property type="entry name" value="P-loop containing nucleoside triphosphate hydrolases"/>
    <property type="match status" value="1"/>
</dbReference>
<dbReference type="CDD" id="cd18546">
    <property type="entry name" value="ABC_6TM_Rv0194_D2_like"/>
    <property type="match status" value="1"/>
</dbReference>
<dbReference type="PANTHER" id="PTHR43394:SF1">
    <property type="entry name" value="ATP-BINDING CASSETTE SUB-FAMILY B MEMBER 10, MITOCHONDRIAL"/>
    <property type="match status" value="1"/>
</dbReference>
<feature type="transmembrane region" description="Helical" evidence="9">
    <location>
        <begin position="69"/>
        <end position="94"/>
    </location>
</feature>
<evidence type="ECO:0000259" key="11">
    <source>
        <dbReference type="PROSITE" id="PS50929"/>
    </source>
</evidence>
<reference evidence="12" key="1">
    <citation type="submission" date="2020-05" db="EMBL/GenBank/DDBJ databases">
        <authorList>
            <person name="Chiriac C."/>
            <person name="Salcher M."/>
            <person name="Ghai R."/>
            <person name="Kavagutti S V."/>
        </authorList>
    </citation>
    <scope>NUCLEOTIDE SEQUENCE</scope>
</reference>
<dbReference type="Pfam" id="PF00664">
    <property type="entry name" value="ABC_membrane"/>
    <property type="match status" value="1"/>
</dbReference>
<dbReference type="FunFam" id="3.40.50.300:FF:000299">
    <property type="entry name" value="ABC transporter ATP-binding protein/permease"/>
    <property type="match status" value="1"/>
</dbReference>
<evidence type="ECO:0000256" key="2">
    <source>
        <dbReference type="ARBA" id="ARBA00022448"/>
    </source>
</evidence>
<dbReference type="GO" id="GO:0015421">
    <property type="term" value="F:ABC-type oligopeptide transporter activity"/>
    <property type="evidence" value="ECO:0007669"/>
    <property type="project" value="TreeGrafter"/>
</dbReference>
<evidence type="ECO:0000256" key="8">
    <source>
        <dbReference type="ARBA" id="ARBA00023136"/>
    </source>
</evidence>
<dbReference type="Gene3D" id="1.20.1560.10">
    <property type="entry name" value="ABC transporter type 1, transmembrane domain"/>
    <property type="match status" value="1"/>
</dbReference>
<comment type="subcellular location">
    <subcellularLocation>
        <location evidence="1">Cell membrane</location>
        <topology evidence="1">Multi-pass membrane protein</topology>
    </subcellularLocation>
</comment>
<dbReference type="GO" id="GO:0005524">
    <property type="term" value="F:ATP binding"/>
    <property type="evidence" value="ECO:0007669"/>
    <property type="project" value="UniProtKB-KW"/>
</dbReference>
<feature type="transmembrane region" description="Helical" evidence="9">
    <location>
        <begin position="151"/>
        <end position="174"/>
    </location>
</feature>
<gene>
    <name evidence="12" type="ORF">UFOPK1493_02602</name>
</gene>
<dbReference type="SUPFAM" id="SSF90123">
    <property type="entry name" value="ABC transporter transmembrane region"/>
    <property type="match status" value="1"/>
</dbReference>
<evidence type="ECO:0000256" key="5">
    <source>
        <dbReference type="ARBA" id="ARBA00022741"/>
    </source>
</evidence>
<keyword evidence="3" id="KW-1003">Cell membrane</keyword>
<evidence type="ECO:0000256" key="3">
    <source>
        <dbReference type="ARBA" id="ARBA00022475"/>
    </source>
</evidence>
<dbReference type="AlphaFoldDB" id="A0A6J6EGC2"/>
<dbReference type="PROSITE" id="PS50893">
    <property type="entry name" value="ABC_TRANSPORTER_2"/>
    <property type="match status" value="1"/>
</dbReference>
<keyword evidence="5" id="KW-0547">Nucleotide-binding</keyword>
<keyword evidence="8 9" id="KW-0472">Membrane</keyword>
<dbReference type="InterPro" id="IPR036640">
    <property type="entry name" value="ABC1_TM_sf"/>
</dbReference>
<dbReference type="PROSITE" id="PS00211">
    <property type="entry name" value="ABC_TRANSPORTER_1"/>
    <property type="match status" value="1"/>
</dbReference>
<protein>
    <submittedName>
        <fullName evidence="12">Unannotated protein</fullName>
    </submittedName>
</protein>
<feature type="domain" description="ABC transmembrane type-1" evidence="11">
    <location>
        <begin position="38"/>
        <end position="323"/>
    </location>
</feature>
<dbReference type="InterPro" id="IPR017871">
    <property type="entry name" value="ABC_transporter-like_CS"/>
</dbReference>
<proteinExistence type="predicted"/>
<organism evidence="12">
    <name type="scientific">freshwater metagenome</name>
    <dbReference type="NCBI Taxonomy" id="449393"/>
    <lineage>
        <taxon>unclassified sequences</taxon>
        <taxon>metagenomes</taxon>
        <taxon>ecological metagenomes</taxon>
    </lineage>
</organism>
<evidence type="ECO:0000256" key="1">
    <source>
        <dbReference type="ARBA" id="ARBA00004651"/>
    </source>
</evidence>
<feature type="transmembrane region" description="Helical" evidence="9">
    <location>
        <begin position="180"/>
        <end position="198"/>
    </location>
</feature>
<evidence type="ECO:0000313" key="12">
    <source>
        <dbReference type="EMBL" id="CAB4574284.1"/>
    </source>
</evidence>
<sequence length="600" mass="65338">MWASGALSDEDRLDREETSRVLRRSIEFATPYKRFIYAAIGFVTITTVCTVAGPLLVKYATDEGLGGGVGAGSVSALNTAVVAYVVVVVINYLAGRQQYLAINNAGEGFLRDLRVRVFDRLQAQSMAFYDRNKAGVLVSRMTADIESMGELIQWGLLQFVSAGLLLVFTLITLAVLSWELTLVVMVVLPIIVAASVRFQRQSNKAYLDVREKVGQNLSSLQEGIAGVRVIQAYDRQDEQIRRFHGTNRALYRSHLHSVRVSVWYFGLVEWVGVFAIAVVIGVGGWLSHNGSIEVGTVAAFVLLLANLFEPVQQLSQLYNTVQSAAASLHKLYGLIDAEPDVGEHPHPVTLPARGALEAHDLTFRYDGAERNALTRVSIRVAPGERLALVGPTGAGKSTLAKLLSRLYDPSDGRVTFGDVDLRVASMASLRERIVVVPQEGFLFGGTIRDNIRIARSSATDDEVAAALDRIGALERFEEFPDGLDTEVRERGSRLSAGERQLISLARAALVDPAVLVLDEATSNLDPGTEVVVERALETLMTGRTVIVVAHRLSTVRRADRIAVVDHAKLVELGTHDELVERGGRYAALAEAWARSQPTAG</sequence>
<dbReference type="InterPro" id="IPR011527">
    <property type="entry name" value="ABC1_TM_dom"/>
</dbReference>
<feature type="transmembrane region" description="Helical" evidence="9">
    <location>
        <begin position="262"/>
        <end position="286"/>
    </location>
</feature>
<dbReference type="InterPro" id="IPR003593">
    <property type="entry name" value="AAA+_ATPase"/>
</dbReference>
<evidence type="ECO:0000256" key="7">
    <source>
        <dbReference type="ARBA" id="ARBA00022989"/>
    </source>
</evidence>
<dbReference type="InterPro" id="IPR003439">
    <property type="entry name" value="ABC_transporter-like_ATP-bd"/>
</dbReference>
<accession>A0A6J6EGC2</accession>
<evidence type="ECO:0000256" key="9">
    <source>
        <dbReference type="SAM" id="Phobius"/>
    </source>
</evidence>
<keyword evidence="4 9" id="KW-0812">Transmembrane</keyword>
<keyword evidence="2" id="KW-0813">Transport</keyword>
<dbReference type="InterPro" id="IPR039421">
    <property type="entry name" value="Type_1_exporter"/>
</dbReference>
<evidence type="ECO:0000259" key="10">
    <source>
        <dbReference type="PROSITE" id="PS50893"/>
    </source>
</evidence>
<dbReference type="PROSITE" id="PS50929">
    <property type="entry name" value="ABC_TM1F"/>
    <property type="match status" value="1"/>
</dbReference>
<feature type="transmembrane region" description="Helical" evidence="9">
    <location>
        <begin position="35"/>
        <end position="57"/>
    </location>
</feature>
<dbReference type="GO" id="GO:0016887">
    <property type="term" value="F:ATP hydrolysis activity"/>
    <property type="evidence" value="ECO:0007669"/>
    <property type="project" value="InterPro"/>
</dbReference>
<keyword evidence="6" id="KW-0067">ATP-binding</keyword>
<dbReference type="Pfam" id="PF00005">
    <property type="entry name" value="ABC_tran"/>
    <property type="match status" value="1"/>
</dbReference>
<dbReference type="InterPro" id="IPR027417">
    <property type="entry name" value="P-loop_NTPase"/>
</dbReference>
<dbReference type="Gene3D" id="3.40.50.300">
    <property type="entry name" value="P-loop containing nucleotide triphosphate hydrolases"/>
    <property type="match status" value="1"/>
</dbReference>
<dbReference type="GO" id="GO:0005886">
    <property type="term" value="C:plasma membrane"/>
    <property type="evidence" value="ECO:0007669"/>
    <property type="project" value="UniProtKB-SubCell"/>
</dbReference>
<keyword evidence="7 9" id="KW-1133">Transmembrane helix</keyword>
<dbReference type="PANTHER" id="PTHR43394">
    <property type="entry name" value="ATP-DEPENDENT PERMEASE MDL1, MITOCHONDRIAL"/>
    <property type="match status" value="1"/>
</dbReference>
<evidence type="ECO:0000256" key="4">
    <source>
        <dbReference type="ARBA" id="ARBA00022692"/>
    </source>
</evidence>
<evidence type="ECO:0000256" key="6">
    <source>
        <dbReference type="ARBA" id="ARBA00022840"/>
    </source>
</evidence>